<sequence>MIGNIIRVLHNIIISITVIIPFIPNINSTVLELNTLLLIIILLMFVKYDGCIISRLERKYLKDTWTPIDIVCYLLHITPTSKSRKTVTFWFLLLLIMFSLVRLYFFLE</sequence>
<dbReference type="EMBL" id="MN740152">
    <property type="protein sequence ID" value="QHT90061.1"/>
    <property type="molecule type" value="Genomic_DNA"/>
</dbReference>
<keyword evidence="1" id="KW-1133">Transmembrane helix</keyword>
<evidence type="ECO:0000256" key="1">
    <source>
        <dbReference type="SAM" id="Phobius"/>
    </source>
</evidence>
<feature type="transmembrane region" description="Helical" evidence="1">
    <location>
        <begin position="87"/>
        <end position="107"/>
    </location>
</feature>
<keyword evidence="1" id="KW-0472">Membrane</keyword>
<feature type="transmembrane region" description="Helical" evidence="1">
    <location>
        <begin position="5"/>
        <end position="23"/>
    </location>
</feature>
<evidence type="ECO:0000313" key="2">
    <source>
        <dbReference type="EMBL" id="QHT90061.1"/>
    </source>
</evidence>
<protein>
    <submittedName>
        <fullName evidence="2">Uncharacterized protein</fullName>
    </submittedName>
</protein>
<reference evidence="2" key="1">
    <citation type="journal article" date="2020" name="Nature">
        <title>Giant virus diversity and host interactions through global metagenomics.</title>
        <authorList>
            <person name="Schulz F."/>
            <person name="Roux S."/>
            <person name="Paez-Espino D."/>
            <person name="Jungbluth S."/>
            <person name="Walsh D.A."/>
            <person name="Denef V.J."/>
            <person name="McMahon K.D."/>
            <person name="Konstantinidis K.T."/>
            <person name="Eloe-Fadrosh E.A."/>
            <person name="Kyrpides N.C."/>
            <person name="Woyke T."/>
        </authorList>
    </citation>
    <scope>NUCLEOTIDE SEQUENCE</scope>
    <source>
        <strain evidence="2">GVMAG-M-3300023184-62</strain>
    </source>
</reference>
<accession>A0A6C0IAJ6</accession>
<dbReference type="AlphaFoldDB" id="A0A6C0IAJ6"/>
<organism evidence="2">
    <name type="scientific">viral metagenome</name>
    <dbReference type="NCBI Taxonomy" id="1070528"/>
    <lineage>
        <taxon>unclassified sequences</taxon>
        <taxon>metagenomes</taxon>
        <taxon>organismal metagenomes</taxon>
    </lineage>
</organism>
<name>A0A6C0IAJ6_9ZZZZ</name>
<proteinExistence type="predicted"/>
<keyword evidence="1" id="KW-0812">Transmembrane</keyword>
<feature type="transmembrane region" description="Helical" evidence="1">
    <location>
        <begin position="35"/>
        <end position="53"/>
    </location>
</feature>